<organism evidence="1 2">
    <name type="scientific">Methylobacterium marchantiae</name>
    <dbReference type="NCBI Taxonomy" id="600331"/>
    <lineage>
        <taxon>Bacteria</taxon>
        <taxon>Pseudomonadati</taxon>
        <taxon>Pseudomonadota</taxon>
        <taxon>Alphaproteobacteria</taxon>
        <taxon>Hyphomicrobiales</taxon>
        <taxon>Methylobacteriaceae</taxon>
        <taxon>Methylobacterium</taxon>
    </lineage>
</organism>
<proteinExistence type="predicted"/>
<accession>A0ABW3X0H6</accession>
<sequence>MNAQNAIDALTLQHRRLTDMLRGIDGGLWWSSDVTAGIDADSIYAQAEVIRIALDETKRLVTKITA</sequence>
<protein>
    <submittedName>
        <fullName evidence="1">Uncharacterized protein</fullName>
    </submittedName>
</protein>
<dbReference type="RefSeq" id="WP_238206485.1">
    <property type="nucleotide sequence ID" value="NZ_JBHTND010000014.1"/>
</dbReference>
<name>A0ABW3X0H6_9HYPH</name>
<reference evidence="2" key="1">
    <citation type="journal article" date="2019" name="Int. J. Syst. Evol. Microbiol.">
        <title>The Global Catalogue of Microorganisms (GCM) 10K type strain sequencing project: providing services to taxonomists for standard genome sequencing and annotation.</title>
        <authorList>
            <consortium name="The Broad Institute Genomics Platform"/>
            <consortium name="The Broad Institute Genome Sequencing Center for Infectious Disease"/>
            <person name="Wu L."/>
            <person name="Ma J."/>
        </authorList>
    </citation>
    <scope>NUCLEOTIDE SEQUENCE [LARGE SCALE GENOMIC DNA]</scope>
    <source>
        <strain evidence="2">CCUG 56108</strain>
    </source>
</reference>
<comment type="caution">
    <text evidence="1">The sequence shown here is derived from an EMBL/GenBank/DDBJ whole genome shotgun (WGS) entry which is preliminary data.</text>
</comment>
<evidence type="ECO:0000313" key="2">
    <source>
        <dbReference type="Proteomes" id="UP001597176"/>
    </source>
</evidence>
<dbReference type="Proteomes" id="UP001597176">
    <property type="component" value="Unassembled WGS sequence"/>
</dbReference>
<evidence type="ECO:0000313" key="1">
    <source>
        <dbReference type="EMBL" id="MFD1302290.1"/>
    </source>
</evidence>
<keyword evidence="2" id="KW-1185">Reference proteome</keyword>
<dbReference type="EMBL" id="JBHTND010000014">
    <property type="protein sequence ID" value="MFD1302290.1"/>
    <property type="molecule type" value="Genomic_DNA"/>
</dbReference>
<gene>
    <name evidence="1" type="ORF">ACFQ4G_11990</name>
</gene>